<keyword evidence="3" id="KW-1185">Reference proteome</keyword>
<feature type="transmembrane region" description="Helical" evidence="1">
    <location>
        <begin position="50"/>
        <end position="71"/>
    </location>
</feature>
<feature type="transmembrane region" description="Helical" evidence="1">
    <location>
        <begin position="283"/>
        <end position="302"/>
    </location>
</feature>
<reference evidence="2 3" key="1">
    <citation type="submission" date="2017-01" db="EMBL/GenBank/DDBJ databases">
        <title>Genome sequence of Rhodoferax antarcticus ANT.BR, a psychrophilic purple nonsulfur bacterium from an Antarctic microbial mat.</title>
        <authorList>
            <person name="Baker J."/>
            <person name="Riester C."/>
            <person name="Skinner B."/>
            <person name="Newell A."/>
            <person name="Swingley W."/>
            <person name="Madigan M."/>
            <person name="Jung D."/>
            <person name="Asao M."/>
            <person name="Chen M."/>
            <person name="Loughlin P."/>
            <person name="Pan H."/>
            <person name="Lin S."/>
            <person name="Li N."/>
            <person name="Shaw J."/>
            <person name="Prado M."/>
            <person name="Sherman C."/>
            <person name="Li X."/>
            <person name="Tang J."/>
            <person name="Blankenship R."/>
            <person name="Zhao T."/>
            <person name="Touchman J."/>
            <person name="Sattley M."/>
        </authorList>
    </citation>
    <scope>NUCLEOTIDE SEQUENCE [LARGE SCALE GENOMIC DNA]</scope>
    <source>
        <strain evidence="2 3">ANT.BR</strain>
    </source>
</reference>
<dbReference type="EMBL" id="MSYM01000007">
    <property type="protein sequence ID" value="OLP07652.1"/>
    <property type="molecule type" value="Genomic_DNA"/>
</dbReference>
<dbReference type="Pfam" id="PF05940">
    <property type="entry name" value="NnrS"/>
    <property type="match status" value="1"/>
</dbReference>
<dbReference type="AlphaFoldDB" id="A0A1Q8YI46"/>
<proteinExistence type="predicted"/>
<keyword evidence="1" id="KW-0472">Membrane</keyword>
<keyword evidence="1" id="KW-0812">Transmembrane</keyword>
<gene>
    <name evidence="2" type="ORF">BLL52_0748</name>
</gene>
<evidence type="ECO:0000256" key="1">
    <source>
        <dbReference type="SAM" id="Phobius"/>
    </source>
</evidence>
<dbReference type="STRING" id="81479.RA876_17705"/>
<feature type="transmembrane region" description="Helical" evidence="1">
    <location>
        <begin position="255"/>
        <end position="277"/>
    </location>
</feature>
<protein>
    <submittedName>
        <fullName evidence="2">NnrS family protein</fullName>
    </submittedName>
</protein>
<dbReference type="InterPro" id="IPR010266">
    <property type="entry name" value="NnrS"/>
</dbReference>
<feature type="transmembrane region" description="Helical" evidence="1">
    <location>
        <begin position="203"/>
        <end position="221"/>
    </location>
</feature>
<accession>A0A1Q8YI46</accession>
<feature type="transmembrane region" description="Helical" evidence="1">
    <location>
        <begin position="78"/>
        <end position="95"/>
    </location>
</feature>
<feature type="transmembrane region" description="Helical" evidence="1">
    <location>
        <begin position="345"/>
        <end position="364"/>
    </location>
</feature>
<sequence>MKAFLELAFRPLYLAGVGWALVSIALWIYAPFSLTAPLGGSVWHAHEMLWGFIATIALGFLMTAGTNWTGITPMTGKVVALACVLWAVARVGFLVPLESAFWVAMVSEMAFFALGAGAMLRAVVISKSTRNYAIPGLLAGLGATDALFLLSARDGDYLQLMQNFNAALLVMALLALLIGRRVIAFFAMTAVHSLSIPKHMETGWVQLGACAVGLVSLLAGFPVLTAAALGLAGVLALVQLISWKPLAVRANALLWILYVGYAGIGIGLLFAALQYAGVDLPRVLPVHTIAMAGFSVLILGMVTRTALGHTGRPLATDRSIRSSYWLMLLAVALRLAAIADTPASATLLLMAGAAWVASLALYLWQFTPMLIRPRN</sequence>
<organism evidence="2 3">
    <name type="scientific">Rhodoferax antarcticus ANT.BR</name>
    <dbReference type="NCBI Taxonomy" id="1111071"/>
    <lineage>
        <taxon>Bacteria</taxon>
        <taxon>Pseudomonadati</taxon>
        <taxon>Pseudomonadota</taxon>
        <taxon>Betaproteobacteria</taxon>
        <taxon>Burkholderiales</taxon>
        <taxon>Comamonadaceae</taxon>
        <taxon>Rhodoferax</taxon>
    </lineage>
</organism>
<evidence type="ECO:0000313" key="2">
    <source>
        <dbReference type="EMBL" id="OLP07652.1"/>
    </source>
</evidence>
<name>A0A1Q8YI46_9BURK</name>
<evidence type="ECO:0000313" key="3">
    <source>
        <dbReference type="Proteomes" id="UP000185911"/>
    </source>
</evidence>
<feature type="transmembrane region" description="Helical" evidence="1">
    <location>
        <begin position="164"/>
        <end position="191"/>
    </location>
</feature>
<comment type="caution">
    <text evidence="2">The sequence shown here is derived from an EMBL/GenBank/DDBJ whole genome shotgun (WGS) entry which is preliminary data.</text>
</comment>
<feature type="transmembrane region" description="Helical" evidence="1">
    <location>
        <begin position="12"/>
        <end position="30"/>
    </location>
</feature>
<keyword evidence="1" id="KW-1133">Transmembrane helix</keyword>
<feature type="transmembrane region" description="Helical" evidence="1">
    <location>
        <begin position="323"/>
        <end position="339"/>
    </location>
</feature>
<feature type="transmembrane region" description="Helical" evidence="1">
    <location>
        <begin position="101"/>
        <end position="120"/>
    </location>
</feature>
<dbReference type="Proteomes" id="UP000185911">
    <property type="component" value="Unassembled WGS sequence"/>
</dbReference>